<evidence type="ECO:0000313" key="3">
    <source>
        <dbReference type="EMBL" id="NMH86786.1"/>
    </source>
</evidence>
<feature type="domain" description="SusE outer membrane protein" evidence="2">
    <location>
        <begin position="25"/>
        <end position="126"/>
    </location>
</feature>
<evidence type="ECO:0000259" key="2">
    <source>
        <dbReference type="Pfam" id="PF14292"/>
    </source>
</evidence>
<gene>
    <name evidence="3" type="ORF">HHX25_04675</name>
</gene>
<feature type="chain" id="PRO_5047268923" evidence="1">
    <location>
        <begin position="22"/>
        <end position="487"/>
    </location>
</feature>
<evidence type="ECO:0000313" key="4">
    <source>
        <dbReference type="Proteomes" id="UP000746690"/>
    </source>
</evidence>
<dbReference type="Gene3D" id="2.60.40.3620">
    <property type="match status" value="2"/>
</dbReference>
<dbReference type="PROSITE" id="PS51257">
    <property type="entry name" value="PROKAR_LIPOPROTEIN"/>
    <property type="match status" value="1"/>
</dbReference>
<proteinExistence type="predicted"/>
<feature type="domain" description="SusE outer membrane protein" evidence="2">
    <location>
        <begin position="140"/>
        <end position="243"/>
    </location>
</feature>
<organism evidence="3 4">
    <name type="scientific">Flavivirga algicola</name>
    <dbReference type="NCBI Taxonomy" id="2729136"/>
    <lineage>
        <taxon>Bacteria</taxon>
        <taxon>Pseudomonadati</taxon>
        <taxon>Bacteroidota</taxon>
        <taxon>Flavobacteriia</taxon>
        <taxon>Flavobacteriales</taxon>
        <taxon>Flavobacteriaceae</taxon>
        <taxon>Flavivirga</taxon>
    </lineage>
</organism>
<dbReference type="InterPro" id="IPR025970">
    <property type="entry name" value="SusE"/>
</dbReference>
<keyword evidence="1" id="KW-0732">Signal</keyword>
<feature type="signal peptide" evidence="1">
    <location>
        <begin position="1"/>
        <end position="21"/>
    </location>
</feature>
<accession>A0ABX1RTB1</accession>
<name>A0ABX1RTB1_9FLAO</name>
<protein>
    <submittedName>
        <fullName evidence="3">SusF/SusE family outer membrane protein</fullName>
    </submittedName>
</protein>
<dbReference type="Pfam" id="PF14292">
    <property type="entry name" value="SusE"/>
    <property type="match status" value="2"/>
</dbReference>
<keyword evidence="4" id="KW-1185">Reference proteome</keyword>
<sequence>MNLYTKKIGFLCLLLALIFSACETEESIEITSPEPAFVLQQPGISNVFLNFGTPTNAAITMAWNDEVTGSTSYDVEMSLDADFPSTVNLGNVSANSFTISVEELNNAIRNAGASTFRDVAIYVRINAGGTISNAVQYLVTTYPTEVPQMSSPSNNDAFVLSLATLNDIAMTVEWTDPVLSSSLGIDVTYTIEAAASGTDFAAPVTVGTSTNGTSITSTHGDLNAVAIGIGLAADTAGDMDLRIVARNTNSNGNELERTSETITVSVTPYNVSFPYLYMVGDATTPGWDNNNNNTPIFRDQDVPNNYFFTGYFGAGAFKLLETKGQWQPQWGTNDGSTLAVNPGGGSDPGTFNVASAGYYTYSFTTVGESGSFTVTSYDASGSATYTTMGIIGQAIGGWGDGDEINFTQDPNNPHLWYALSVSFQQGEEFLIRANDMWDDVWRYTGSSELYGTALLAGGGDNFPFTEPSGNYDVWFNDLDGGYVIIPN</sequence>
<comment type="caution">
    <text evidence="3">The sequence shown here is derived from an EMBL/GenBank/DDBJ whole genome shotgun (WGS) entry which is preliminary data.</text>
</comment>
<evidence type="ECO:0000256" key="1">
    <source>
        <dbReference type="SAM" id="SignalP"/>
    </source>
</evidence>
<dbReference type="EMBL" id="JABBHF010000002">
    <property type="protein sequence ID" value="NMH86786.1"/>
    <property type="molecule type" value="Genomic_DNA"/>
</dbReference>
<reference evidence="3 4" key="1">
    <citation type="submission" date="2020-04" db="EMBL/GenBank/DDBJ databases">
        <title>A Flavivirga sp. nov.</title>
        <authorList>
            <person name="Sun X."/>
        </authorList>
    </citation>
    <scope>NUCLEOTIDE SEQUENCE [LARGE SCALE GENOMIC DNA]</scope>
    <source>
        <strain evidence="3 4">Y03</strain>
    </source>
</reference>
<dbReference type="RefSeq" id="WP_169670660.1">
    <property type="nucleotide sequence ID" value="NZ_JABBHF010000002.1"/>
</dbReference>
<dbReference type="Proteomes" id="UP000746690">
    <property type="component" value="Unassembled WGS sequence"/>
</dbReference>